<dbReference type="Proteomes" id="UP000565262">
    <property type="component" value="Unassembled WGS sequence"/>
</dbReference>
<feature type="transmembrane region" description="Helical" evidence="1">
    <location>
        <begin position="134"/>
        <end position="152"/>
    </location>
</feature>
<sequence length="156" mass="18161">MSRTLRQWLDQYGESHQNPVNKKIHWLMVPIIFFTITGILWSLPLPTWLQTVPGVNWASILLIPVLLFYLRLSVALTLGMTVFSLSCFAICWQIDQIMPGQLWQISLALFVIAWVFQFVGHKIEGQKPSFFEDVQFLLIGPAWLMSFIYQKLGIRY</sequence>
<keyword evidence="1" id="KW-0812">Transmembrane</keyword>
<dbReference type="PANTHER" id="PTHR28026">
    <property type="entry name" value="DUF962 DOMAIN PROTEIN (AFU_ORTHOLOGUE AFUA_8G05310)"/>
    <property type="match status" value="1"/>
</dbReference>
<comment type="caution">
    <text evidence="2">The sequence shown here is derived from an EMBL/GenBank/DDBJ whole genome shotgun (WGS) entry which is preliminary data.</text>
</comment>
<gene>
    <name evidence="2" type="ORF">H4O21_21920</name>
</gene>
<keyword evidence="1" id="KW-1133">Transmembrane helix</keyword>
<accession>A0A839IXD8</accession>
<reference evidence="2 3" key="1">
    <citation type="submission" date="2020-08" db="EMBL/GenBank/DDBJ databases">
        <title>Oceanospirillum sp. nov. isolated from marine sediment.</title>
        <authorList>
            <person name="Ji X."/>
        </authorList>
    </citation>
    <scope>NUCLEOTIDE SEQUENCE [LARGE SCALE GENOMIC DNA]</scope>
    <source>
        <strain evidence="2 3">D5</strain>
    </source>
</reference>
<evidence type="ECO:0000313" key="2">
    <source>
        <dbReference type="EMBL" id="MBB1489274.1"/>
    </source>
</evidence>
<proteinExistence type="predicted"/>
<name>A0A839IXD8_9GAMM</name>
<feature type="transmembrane region" description="Helical" evidence="1">
    <location>
        <begin position="57"/>
        <end position="90"/>
    </location>
</feature>
<evidence type="ECO:0000256" key="1">
    <source>
        <dbReference type="SAM" id="Phobius"/>
    </source>
</evidence>
<keyword evidence="1" id="KW-0472">Membrane</keyword>
<dbReference type="AlphaFoldDB" id="A0A839IXD8"/>
<feature type="transmembrane region" description="Helical" evidence="1">
    <location>
        <begin position="24"/>
        <end position="45"/>
    </location>
</feature>
<protein>
    <submittedName>
        <fullName evidence="2">DUF962 domain-containing protein</fullName>
    </submittedName>
</protein>
<dbReference type="EMBL" id="JACJFM010000049">
    <property type="protein sequence ID" value="MBB1489274.1"/>
    <property type="molecule type" value="Genomic_DNA"/>
</dbReference>
<dbReference type="PANTHER" id="PTHR28026:SF9">
    <property type="entry name" value="2-HYDROXY-PALMITIC ACID DIOXYGENASE MPO1"/>
    <property type="match status" value="1"/>
</dbReference>
<feature type="transmembrane region" description="Helical" evidence="1">
    <location>
        <begin position="102"/>
        <end position="119"/>
    </location>
</feature>
<evidence type="ECO:0000313" key="3">
    <source>
        <dbReference type="Proteomes" id="UP000565262"/>
    </source>
</evidence>
<dbReference type="InterPro" id="IPR009305">
    <property type="entry name" value="Mpo1-like"/>
</dbReference>
<organism evidence="2 3">
    <name type="scientific">Oceanospirillum sediminis</name>
    <dbReference type="NCBI Taxonomy" id="2760088"/>
    <lineage>
        <taxon>Bacteria</taxon>
        <taxon>Pseudomonadati</taxon>
        <taxon>Pseudomonadota</taxon>
        <taxon>Gammaproteobacteria</taxon>
        <taxon>Oceanospirillales</taxon>
        <taxon>Oceanospirillaceae</taxon>
        <taxon>Oceanospirillum</taxon>
    </lineage>
</organism>
<dbReference type="Pfam" id="PF06127">
    <property type="entry name" value="Mpo1-like"/>
    <property type="match status" value="1"/>
</dbReference>
<dbReference type="RefSeq" id="WP_182811205.1">
    <property type="nucleotide sequence ID" value="NZ_JACJFM010000049.1"/>
</dbReference>
<dbReference type="GO" id="GO:0016020">
    <property type="term" value="C:membrane"/>
    <property type="evidence" value="ECO:0007669"/>
    <property type="project" value="GOC"/>
</dbReference>
<keyword evidence="3" id="KW-1185">Reference proteome</keyword>
<dbReference type="GO" id="GO:0046521">
    <property type="term" value="P:sphingoid catabolic process"/>
    <property type="evidence" value="ECO:0007669"/>
    <property type="project" value="TreeGrafter"/>
</dbReference>